<comment type="caution">
    <text evidence="10">The sequence shown here is derived from an EMBL/GenBank/DDBJ whole genome shotgun (WGS) entry which is preliminary data.</text>
</comment>
<dbReference type="GO" id="GO:0016579">
    <property type="term" value="P:protein deubiquitination"/>
    <property type="evidence" value="ECO:0007669"/>
    <property type="project" value="InterPro"/>
</dbReference>
<dbReference type="PANTHER" id="PTHR24006">
    <property type="entry name" value="UBIQUITIN CARBOXYL-TERMINAL HYDROLASE"/>
    <property type="match status" value="1"/>
</dbReference>
<evidence type="ECO:0000256" key="7">
    <source>
        <dbReference type="RuleBase" id="RU366025"/>
    </source>
</evidence>
<evidence type="ECO:0000256" key="4">
    <source>
        <dbReference type="ARBA" id="ARBA00022786"/>
    </source>
</evidence>
<feature type="compositionally biased region" description="Polar residues" evidence="8">
    <location>
        <begin position="125"/>
        <end position="153"/>
    </location>
</feature>
<dbReference type="PROSITE" id="PS00973">
    <property type="entry name" value="USP_2"/>
    <property type="match status" value="1"/>
</dbReference>
<comment type="catalytic activity">
    <reaction evidence="1 7">
        <text>Thiol-dependent hydrolysis of ester, thioester, amide, peptide and isopeptide bonds formed by the C-terminal Gly of ubiquitin (a 76-residue protein attached to proteins as an intracellular targeting signal).</text>
        <dbReference type="EC" id="3.4.19.12"/>
    </reaction>
</comment>
<dbReference type="GO" id="GO:0005634">
    <property type="term" value="C:nucleus"/>
    <property type="evidence" value="ECO:0007669"/>
    <property type="project" value="TreeGrafter"/>
</dbReference>
<feature type="region of interest" description="Disordered" evidence="8">
    <location>
        <begin position="602"/>
        <end position="638"/>
    </location>
</feature>
<dbReference type="EMBL" id="JAIZAY010000005">
    <property type="protein sequence ID" value="KAJ8041540.1"/>
    <property type="molecule type" value="Genomic_DNA"/>
</dbReference>
<dbReference type="InterPro" id="IPR018200">
    <property type="entry name" value="USP_CS"/>
</dbReference>
<feature type="region of interest" description="Disordered" evidence="8">
    <location>
        <begin position="125"/>
        <end position="224"/>
    </location>
</feature>
<feature type="compositionally biased region" description="Polar residues" evidence="8">
    <location>
        <begin position="303"/>
        <end position="328"/>
    </location>
</feature>
<reference evidence="10" key="1">
    <citation type="submission" date="2021-10" db="EMBL/GenBank/DDBJ databases">
        <title>Tropical sea cucumber genome reveals ecological adaptation and Cuvierian tubules defense mechanism.</title>
        <authorList>
            <person name="Chen T."/>
        </authorList>
    </citation>
    <scope>NUCLEOTIDE SEQUENCE</scope>
    <source>
        <strain evidence="10">Nanhai2018</strain>
        <tissue evidence="10">Muscle</tissue>
    </source>
</reference>
<dbReference type="SUPFAM" id="SSF54001">
    <property type="entry name" value="Cysteine proteinases"/>
    <property type="match status" value="1"/>
</dbReference>
<feature type="domain" description="USP" evidence="9">
    <location>
        <begin position="476"/>
        <end position="848"/>
    </location>
</feature>
<comment type="similarity">
    <text evidence="2">Belongs to the peptidase C19 family. USP10 subfamily.</text>
</comment>
<evidence type="ECO:0000313" key="11">
    <source>
        <dbReference type="Proteomes" id="UP001152320"/>
    </source>
</evidence>
<evidence type="ECO:0000256" key="8">
    <source>
        <dbReference type="SAM" id="MobiDB-lite"/>
    </source>
</evidence>
<dbReference type="CDD" id="cd02257">
    <property type="entry name" value="Peptidase_C19"/>
    <property type="match status" value="1"/>
</dbReference>
<feature type="compositionally biased region" description="Polar residues" evidence="8">
    <location>
        <begin position="608"/>
        <end position="617"/>
    </location>
</feature>
<dbReference type="FunFam" id="3.90.70.10:FF:000092">
    <property type="entry name" value="Ubiquitin carboxyl-terminal hydrolase"/>
    <property type="match status" value="1"/>
</dbReference>
<dbReference type="PROSITE" id="PS00972">
    <property type="entry name" value="USP_1"/>
    <property type="match status" value="1"/>
</dbReference>
<dbReference type="OrthoDB" id="429671at2759"/>
<feature type="compositionally biased region" description="Polar residues" evidence="8">
    <location>
        <begin position="338"/>
        <end position="349"/>
    </location>
</feature>
<dbReference type="InterPro" id="IPR050164">
    <property type="entry name" value="Peptidase_C19"/>
</dbReference>
<dbReference type="EC" id="3.4.19.12" evidence="7"/>
<dbReference type="GO" id="GO:0030330">
    <property type="term" value="P:DNA damage response, signal transduction by p53 class mediator"/>
    <property type="evidence" value="ECO:0007669"/>
    <property type="project" value="TreeGrafter"/>
</dbReference>
<evidence type="ECO:0000256" key="5">
    <source>
        <dbReference type="ARBA" id="ARBA00022801"/>
    </source>
</evidence>
<feature type="compositionally biased region" description="Basic and acidic residues" evidence="8">
    <location>
        <begin position="370"/>
        <end position="386"/>
    </location>
</feature>
<feature type="compositionally biased region" description="Basic and acidic residues" evidence="8">
    <location>
        <begin position="408"/>
        <end position="426"/>
    </location>
</feature>
<evidence type="ECO:0000256" key="1">
    <source>
        <dbReference type="ARBA" id="ARBA00000707"/>
    </source>
</evidence>
<dbReference type="GO" id="GO:0004843">
    <property type="term" value="F:cysteine-type deubiquitinase activity"/>
    <property type="evidence" value="ECO:0007669"/>
    <property type="project" value="UniProtKB-UniRule"/>
</dbReference>
<dbReference type="InterPro" id="IPR001394">
    <property type="entry name" value="Peptidase_C19_UCH"/>
</dbReference>
<dbReference type="InterPro" id="IPR038765">
    <property type="entry name" value="Papain-like_cys_pep_sf"/>
</dbReference>
<dbReference type="AlphaFoldDB" id="A0A9Q1CB97"/>
<feature type="region of interest" description="Disordered" evidence="8">
    <location>
        <begin position="269"/>
        <end position="451"/>
    </location>
</feature>
<evidence type="ECO:0000259" key="9">
    <source>
        <dbReference type="PROSITE" id="PS50235"/>
    </source>
</evidence>
<dbReference type="PROSITE" id="PS50235">
    <property type="entry name" value="USP_3"/>
    <property type="match status" value="1"/>
</dbReference>
<keyword evidence="3 7" id="KW-0645">Protease</keyword>
<evidence type="ECO:0000256" key="2">
    <source>
        <dbReference type="ARBA" id="ARBA00005427"/>
    </source>
</evidence>
<evidence type="ECO:0000256" key="6">
    <source>
        <dbReference type="ARBA" id="ARBA00022807"/>
    </source>
</evidence>
<feature type="compositionally biased region" description="Acidic residues" evidence="8">
    <location>
        <begin position="623"/>
        <end position="633"/>
    </location>
</feature>
<dbReference type="Pfam" id="PF00443">
    <property type="entry name" value="UCH"/>
    <property type="match status" value="1"/>
</dbReference>
<feature type="compositionally biased region" description="Basic and acidic residues" evidence="8">
    <location>
        <begin position="439"/>
        <end position="451"/>
    </location>
</feature>
<dbReference type="GO" id="GO:0005829">
    <property type="term" value="C:cytosol"/>
    <property type="evidence" value="ECO:0007669"/>
    <property type="project" value="TreeGrafter"/>
</dbReference>
<keyword evidence="6 7" id="KW-0788">Thiol protease</keyword>
<feature type="compositionally biased region" description="Low complexity" evidence="8">
    <location>
        <begin position="269"/>
        <end position="283"/>
    </location>
</feature>
<keyword evidence="5 7" id="KW-0378">Hydrolase</keyword>
<keyword evidence="4 7" id="KW-0833">Ubl conjugation pathway</keyword>
<name>A0A9Q1CB97_HOLLE</name>
<dbReference type="Gene3D" id="3.90.70.10">
    <property type="entry name" value="Cysteine proteinases"/>
    <property type="match status" value="1"/>
</dbReference>
<accession>A0A9Q1CB97</accession>
<protein>
    <recommendedName>
        <fullName evidence="7">Ubiquitin carboxyl-terminal hydrolase</fullName>
        <ecNumber evidence="7">3.4.19.12</ecNumber>
    </recommendedName>
</protein>
<dbReference type="Proteomes" id="UP001152320">
    <property type="component" value="Chromosome 5"/>
</dbReference>
<dbReference type="InterPro" id="IPR028889">
    <property type="entry name" value="USP"/>
</dbReference>
<sequence length="859" mass="94762">MKPNKNFLSNMAEGESITFGDFGAGATFYEEVVGENALSQTSLSLGVQFPWDNTETSQISGGDASSNNLIATQGDNGFQHPVKDNYQHNTPLPTSGPGPVNSNIIQPMDPGSVVTQRDDACAINVRNSPDINSPQHVGPTETLSSAEGAQKSNSLKRRNKKQRDPNYYNNFYNNPELYSGQRQEGEMHTSGGTQSQIVRREEQPPNDPSLEVQVGPEHSLQPGEILHKEEVSQRDGLSEKNSQNVQLDERTTGINVKDVANVTVINENQSSSTNSTSIEFPSSTVPPAAARTDKLDTLPKVPSVQNSTITSHPKIVSESQTVPQSAPQPENKPENFVGSETVSGSMSVEQESHQDDGRTTDNTVQEQQVSEEKENIEGEQTPREVTKAPAVPKPSPWGGKPTSWASLFRKEGANSIVKHSEPERKPISQVPSAEEEGDKQESVDPVTTDKDPQIKKLGEFLKNVQISNKPMFIQPRGLINIANNCYINSILQVIVACPPFYNLFQRLPLAVKRRGPSSTPMLDAVLDLCKQFEDVPLSGKKNSRDVRPGEPFEPVGVYQMLRKVNTTLSIKQGRQEDAEEFLSCLLNGFHEEMIAAMEAAYGPKPQANGPSTETPNGVASDHEGEDNEDEEWEQVGPKKKATITRVADFTRSPIYDIFGGQMRSALHQHGARESAMLQPFFTLQLDIQSPKITSVREALENFGTKEAVHGFMSNKTKTEVEASKRTSLEELPPALILHLKQFVYDKTGGCQKLTKKMDYDMDLDINKELLSPTGRAKIPAGQRTYKLFAVVYHTGKEASGGHYISDYYHVGSNSWIRADDNHIKVVKPHQVLNPPTGFTPYLLVYRRREVPLSHNTGNS</sequence>
<organism evidence="10 11">
    <name type="scientific">Holothuria leucospilota</name>
    <name type="common">Black long sea cucumber</name>
    <name type="synonym">Mertensiothuria leucospilota</name>
    <dbReference type="NCBI Taxonomy" id="206669"/>
    <lineage>
        <taxon>Eukaryota</taxon>
        <taxon>Metazoa</taxon>
        <taxon>Echinodermata</taxon>
        <taxon>Eleutherozoa</taxon>
        <taxon>Echinozoa</taxon>
        <taxon>Holothuroidea</taxon>
        <taxon>Aspidochirotacea</taxon>
        <taxon>Aspidochirotida</taxon>
        <taxon>Holothuriidae</taxon>
        <taxon>Holothuria</taxon>
    </lineage>
</organism>
<dbReference type="GO" id="GO:0010506">
    <property type="term" value="P:regulation of autophagy"/>
    <property type="evidence" value="ECO:0007669"/>
    <property type="project" value="TreeGrafter"/>
</dbReference>
<dbReference type="GO" id="GO:0006508">
    <property type="term" value="P:proteolysis"/>
    <property type="evidence" value="ECO:0007669"/>
    <property type="project" value="UniProtKB-KW"/>
</dbReference>
<dbReference type="PANTHER" id="PTHR24006:SF687">
    <property type="entry name" value="UBIQUITIN CARBOXYL-TERMINAL HYDROLASE 10"/>
    <property type="match status" value="1"/>
</dbReference>
<evidence type="ECO:0000256" key="3">
    <source>
        <dbReference type="ARBA" id="ARBA00022670"/>
    </source>
</evidence>
<keyword evidence="11" id="KW-1185">Reference proteome</keyword>
<gene>
    <name evidence="10" type="ORF">HOLleu_12390</name>
</gene>
<evidence type="ECO:0000313" key="10">
    <source>
        <dbReference type="EMBL" id="KAJ8041540.1"/>
    </source>
</evidence>
<feature type="compositionally biased region" description="Basic and acidic residues" evidence="8">
    <location>
        <begin position="350"/>
        <end position="359"/>
    </location>
</feature>
<proteinExistence type="inferred from homology"/>